<keyword evidence="2" id="KW-1185">Reference proteome</keyword>
<comment type="caution">
    <text evidence="1">The sequence shown here is derived from an EMBL/GenBank/DDBJ whole genome shotgun (WGS) entry which is preliminary data.</text>
</comment>
<dbReference type="Proteomes" id="UP001501705">
    <property type="component" value="Unassembled WGS sequence"/>
</dbReference>
<organism evidence="1 2">
    <name type="scientific">Kribbella hippodromi</name>
    <dbReference type="NCBI Taxonomy" id="434347"/>
    <lineage>
        <taxon>Bacteria</taxon>
        <taxon>Bacillati</taxon>
        <taxon>Actinomycetota</taxon>
        <taxon>Actinomycetes</taxon>
        <taxon>Propionibacteriales</taxon>
        <taxon>Kribbellaceae</taxon>
        <taxon>Kribbella</taxon>
    </lineage>
</organism>
<sequence>MLPCLVLHAPVLPCLVLPAPVLPAWCCPGLMLPRPDVARPDAVLPRAASPVLARACWPGVLPASASAEWVGGVAGGDVAGCVVIVCLGAGASGWLGGAGWGC</sequence>
<dbReference type="EMBL" id="BAAAPH010000016">
    <property type="protein sequence ID" value="GAA1585729.1"/>
    <property type="molecule type" value="Genomic_DNA"/>
</dbReference>
<gene>
    <name evidence="1" type="ORF">GCM10009804_47380</name>
</gene>
<protein>
    <recommendedName>
        <fullName evidence="3">Secreted protein</fullName>
    </recommendedName>
</protein>
<evidence type="ECO:0000313" key="1">
    <source>
        <dbReference type="EMBL" id="GAA1585729.1"/>
    </source>
</evidence>
<evidence type="ECO:0008006" key="3">
    <source>
        <dbReference type="Google" id="ProtNLM"/>
    </source>
</evidence>
<accession>A0ABN2DT08</accession>
<name>A0ABN2DT08_9ACTN</name>
<evidence type="ECO:0000313" key="2">
    <source>
        <dbReference type="Proteomes" id="UP001501705"/>
    </source>
</evidence>
<reference evidence="1 2" key="1">
    <citation type="journal article" date="2019" name="Int. J. Syst. Evol. Microbiol.">
        <title>The Global Catalogue of Microorganisms (GCM) 10K type strain sequencing project: providing services to taxonomists for standard genome sequencing and annotation.</title>
        <authorList>
            <consortium name="The Broad Institute Genomics Platform"/>
            <consortium name="The Broad Institute Genome Sequencing Center for Infectious Disease"/>
            <person name="Wu L."/>
            <person name="Ma J."/>
        </authorList>
    </citation>
    <scope>NUCLEOTIDE SEQUENCE [LARGE SCALE GENOMIC DNA]</scope>
    <source>
        <strain evidence="1 2">JCM 15572</strain>
    </source>
</reference>
<proteinExistence type="predicted"/>